<dbReference type="EMBL" id="KL981042">
    <property type="protein sequence ID" value="KFK23241.1"/>
    <property type="molecule type" value="Genomic_DNA"/>
</dbReference>
<organism evidence="1 2">
    <name type="scientific">Arabis alpina</name>
    <name type="common">Alpine rock-cress</name>
    <dbReference type="NCBI Taxonomy" id="50452"/>
    <lineage>
        <taxon>Eukaryota</taxon>
        <taxon>Viridiplantae</taxon>
        <taxon>Streptophyta</taxon>
        <taxon>Embryophyta</taxon>
        <taxon>Tracheophyta</taxon>
        <taxon>Spermatophyta</taxon>
        <taxon>Magnoliopsida</taxon>
        <taxon>eudicotyledons</taxon>
        <taxon>Gunneridae</taxon>
        <taxon>Pentapetalae</taxon>
        <taxon>rosids</taxon>
        <taxon>malvids</taxon>
        <taxon>Brassicales</taxon>
        <taxon>Brassicaceae</taxon>
        <taxon>Arabideae</taxon>
        <taxon>Arabis</taxon>
    </lineage>
</organism>
<proteinExistence type="predicted"/>
<dbReference type="AlphaFoldDB" id="A0A087G039"/>
<evidence type="ECO:0000313" key="2">
    <source>
        <dbReference type="Proteomes" id="UP000029120"/>
    </source>
</evidence>
<dbReference type="Gramene" id="KFK23241">
    <property type="protein sequence ID" value="KFK23241"/>
    <property type="gene ID" value="AALP_AAs61355U000100"/>
</dbReference>
<dbReference type="Proteomes" id="UP000029120">
    <property type="component" value="Unassembled WGS sequence"/>
</dbReference>
<protein>
    <submittedName>
        <fullName evidence="1">Uncharacterized protein</fullName>
    </submittedName>
</protein>
<name>A0A087G039_ARAAL</name>
<keyword evidence="2" id="KW-1185">Reference proteome</keyword>
<reference evidence="2" key="1">
    <citation type="journal article" date="2015" name="Nat. Plants">
        <title>Genome expansion of Arabis alpina linked with retrotransposition and reduced symmetric DNA methylation.</title>
        <authorList>
            <person name="Willing E.M."/>
            <person name="Rawat V."/>
            <person name="Mandakova T."/>
            <person name="Maumus F."/>
            <person name="James G.V."/>
            <person name="Nordstroem K.J."/>
            <person name="Becker C."/>
            <person name="Warthmann N."/>
            <person name="Chica C."/>
            <person name="Szarzynska B."/>
            <person name="Zytnicki M."/>
            <person name="Albani M.C."/>
            <person name="Kiefer C."/>
            <person name="Bergonzi S."/>
            <person name="Castaings L."/>
            <person name="Mateos J.L."/>
            <person name="Berns M.C."/>
            <person name="Bujdoso N."/>
            <person name="Piofczyk T."/>
            <person name="de Lorenzo L."/>
            <person name="Barrero-Sicilia C."/>
            <person name="Mateos I."/>
            <person name="Piednoel M."/>
            <person name="Hagmann J."/>
            <person name="Chen-Min-Tao R."/>
            <person name="Iglesias-Fernandez R."/>
            <person name="Schuster S.C."/>
            <person name="Alonso-Blanco C."/>
            <person name="Roudier F."/>
            <person name="Carbonero P."/>
            <person name="Paz-Ares J."/>
            <person name="Davis S.J."/>
            <person name="Pecinka A."/>
            <person name="Quesneville H."/>
            <person name="Colot V."/>
            <person name="Lysak M.A."/>
            <person name="Weigel D."/>
            <person name="Coupland G."/>
            <person name="Schneeberger K."/>
        </authorList>
    </citation>
    <scope>NUCLEOTIDE SEQUENCE [LARGE SCALE GENOMIC DNA]</scope>
    <source>
        <strain evidence="2">cv. Pajares</strain>
    </source>
</reference>
<accession>A0A087G039</accession>
<gene>
    <name evidence="1" type="ORF">AALP_AAs61355U000100</name>
</gene>
<evidence type="ECO:0000313" key="1">
    <source>
        <dbReference type="EMBL" id="KFK23241.1"/>
    </source>
</evidence>
<sequence length="39" mass="4625">MTLFVPEVSLVECFPLLIHNHLREFAPSINIVIERDEFR</sequence>